<sequence length="155" mass="17848">MIAWNRHVPSWGSTGTTWGLLLRFVQLTISIASFLLIIIRPDFYLYTSFRFLWIVMCFIITWNGLLLAWEAIFHCFFRQPLLQIEVLMIVLLDWVLSLLSLAAGSASASVVRQLLSSKELCRHNFCVYCQVSAGLALLNWFLILVSAMFNIRTLK</sequence>
<keyword evidence="6 8" id="KW-1133">Transmembrane helix</keyword>
<feature type="transmembrane region" description="Helical" evidence="8">
    <location>
        <begin position="81"/>
        <end position="104"/>
    </location>
</feature>
<feature type="transmembrane region" description="Helical" evidence="8">
    <location>
        <begin position="20"/>
        <end position="39"/>
    </location>
</feature>
<protein>
    <recommendedName>
        <fullName evidence="8">CASP-like protein</fullName>
    </recommendedName>
</protein>
<evidence type="ECO:0000256" key="8">
    <source>
        <dbReference type="RuleBase" id="RU361233"/>
    </source>
</evidence>
<comment type="caution">
    <text evidence="10">The sequence shown here is derived from an EMBL/GenBank/DDBJ whole genome shotgun (WGS) entry which is preliminary data.</text>
</comment>
<keyword evidence="7 8" id="KW-0472">Membrane</keyword>
<keyword evidence="5 8" id="KW-0812">Transmembrane</keyword>
<dbReference type="Proteomes" id="UP001151287">
    <property type="component" value="Unassembled WGS sequence"/>
</dbReference>
<feature type="domain" description="Casparian strip membrane protein" evidence="9">
    <location>
        <begin position="14"/>
        <end position="142"/>
    </location>
</feature>
<evidence type="ECO:0000256" key="5">
    <source>
        <dbReference type="ARBA" id="ARBA00022692"/>
    </source>
</evidence>
<evidence type="ECO:0000256" key="2">
    <source>
        <dbReference type="ARBA" id="ARBA00007651"/>
    </source>
</evidence>
<feature type="transmembrane region" description="Helical" evidence="8">
    <location>
        <begin position="125"/>
        <end position="149"/>
    </location>
</feature>
<name>A0A9Q0CA75_9POAL</name>
<evidence type="ECO:0000256" key="3">
    <source>
        <dbReference type="ARBA" id="ARBA00011489"/>
    </source>
</evidence>
<dbReference type="Pfam" id="PF04535">
    <property type="entry name" value="CASP_dom"/>
    <property type="match status" value="1"/>
</dbReference>
<accession>A0A9Q0CA75</accession>
<gene>
    <name evidence="10" type="ORF">LUZ63_014283</name>
</gene>
<proteinExistence type="inferred from homology"/>
<dbReference type="EMBL" id="JAMQYH010000004">
    <property type="protein sequence ID" value="KAJ1690128.1"/>
    <property type="molecule type" value="Genomic_DNA"/>
</dbReference>
<dbReference type="OrthoDB" id="653804at2759"/>
<comment type="similarity">
    <text evidence="2 8">Belongs to the Casparian strip membrane proteins (CASP) family.</text>
</comment>
<evidence type="ECO:0000313" key="11">
    <source>
        <dbReference type="Proteomes" id="UP001151287"/>
    </source>
</evidence>
<dbReference type="PANTHER" id="PTHR32021:SF30">
    <property type="entry name" value="CASP-LIKE PROTEIN 5C1"/>
    <property type="match status" value="1"/>
</dbReference>
<dbReference type="PANTHER" id="PTHR32021">
    <property type="entry name" value="CASP-LIKE PROTEIN 5B3"/>
    <property type="match status" value="1"/>
</dbReference>
<organism evidence="10 11">
    <name type="scientific">Rhynchospora breviuscula</name>
    <dbReference type="NCBI Taxonomy" id="2022672"/>
    <lineage>
        <taxon>Eukaryota</taxon>
        <taxon>Viridiplantae</taxon>
        <taxon>Streptophyta</taxon>
        <taxon>Embryophyta</taxon>
        <taxon>Tracheophyta</taxon>
        <taxon>Spermatophyta</taxon>
        <taxon>Magnoliopsida</taxon>
        <taxon>Liliopsida</taxon>
        <taxon>Poales</taxon>
        <taxon>Cyperaceae</taxon>
        <taxon>Cyperoideae</taxon>
        <taxon>Rhynchosporeae</taxon>
        <taxon>Rhynchospora</taxon>
    </lineage>
</organism>
<keyword evidence="4 8" id="KW-1003">Cell membrane</keyword>
<evidence type="ECO:0000256" key="6">
    <source>
        <dbReference type="ARBA" id="ARBA00022989"/>
    </source>
</evidence>
<feature type="transmembrane region" description="Helical" evidence="8">
    <location>
        <begin position="51"/>
        <end position="69"/>
    </location>
</feature>
<evidence type="ECO:0000313" key="10">
    <source>
        <dbReference type="EMBL" id="KAJ1690128.1"/>
    </source>
</evidence>
<evidence type="ECO:0000256" key="7">
    <source>
        <dbReference type="ARBA" id="ARBA00023136"/>
    </source>
</evidence>
<dbReference type="InterPro" id="IPR006702">
    <property type="entry name" value="CASP_dom"/>
</dbReference>
<evidence type="ECO:0000256" key="4">
    <source>
        <dbReference type="ARBA" id="ARBA00022475"/>
    </source>
</evidence>
<dbReference type="AlphaFoldDB" id="A0A9Q0CA75"/>
<dbReference type="InterPro" id="IPR045009">
    <property type="entry name" value="CASPL-5"/>
</dbReference>
<evidence type="ECO:0000259" key="9">
    <source>
        <dbReference type="Pfam" id="PF04535"/>
    </source>
</evidence>
<reference evidence="10" key="1">
    <citation type="journal article" date="2022" name="Cell">
        <title>Repeat-based holocentromeres influence genome architecture and karyotype evolution.</title>
        <authorList>
            <person name="Hofstatter P.G."/>
            <person name="Thangavel G."/>
            <person name="Lux T."/>
            <person name="Neumann P."/>
            <person name="Vondrak T."/>
            <person name="Novak P."/>
            <person name="Zhang M."/>
            <person name="Costa L."/>
            <person name="Castellani M."/>
            <person name="Scott A."/>
            <person name="Toegelov H."/>
            <person name="Fuchs J."/>
            <person name="Mata-Sucre Y."/>
            <person name="Dias Y."/>
            <person name="Vanzela A.L.L."/>
            <person name="Huettel B."/>
            <person name="Almeida C.C.S."/>
            <person name="Simkova H."/>
            <person name="Souza G."/>
            <person name="Pedrosa-Harand A."/>
            <person name="Macas J."/>
            <person name="Mayer K.F.X."/>
            <person name="Houben A."/>
            <person name="Marques A."/>
        </authorList>
    </citation>
    <scope>NUCLEOTIDE SEQUENCE</scope>
    <source>
        <strain evidence="10">RhyBre1mFocal</strain>
    </source>
</reference>
<keyword evidence="11" id="KW-1185">Reference proteome</keyword>
<dbReference type="GO" id="GO:0005886">
    <property type="term" value="C:plasma membrane"/>
    <property type="evidence" value="ECO:0007669"/>
    <property type="project" value="UniProtKB-SubCell"/>
</dbReference>
<evidence type="ECO:0000256" key="1">
    <source>
        <dbReference type="ARBA" id="ARBA00004651"/>
    </source>
</evidence>
<comment type="subcellular location">
    <subcellularLocation>
        <location evidence="1 8">Cell membrane</location>
        <topology evidence="1 8">Multi-pass membrane protein</topology>
    </subcellularLocation>
</comment>
<comment type="subunit">
    <text evidence="3 8">Homodimer and heterodimers.</text>
</comment>